<sequence>MPHRVTFGDTFPAEQQAALLALVEQAYSRFTAQFASADAARLPLLVQVEPSTDGHAGEARNGCVRLRIAASYEADDLARMIHHEMVHALQQHLLRPLGPYALPTWFAEGMAVACSGQGITFSNRDEEGFGWLDIHEALEQSGHVDVPLMDRHSEVPQSYPCNERYQLWGCLFLYACGDGPRLDERYKKDDGPFLRASELERALAVIRHYVEARQADTAAGFQASLASLCPNPPPTYADLAAQLARFLQD</sequence>
<accession>A0A2R3IRE0</accession>
<dbReference type="Proteomes" id="UP000238390">
    <property type="component" value="Chromosome"/>
</dbReference>
<name>A0A2R3IRE0_9PSED</name>
<proteinExistence type="predicted"/>
<reference evidence="1 2" key="1">
    <citation type="submission" date="2018-02" db="EMBL/GenBank/DDBJ databases">
        <title>FDA/CDC Antimicrobial Resistant Isolate Bank Genome Sequencing.</title>
        <authorList>
            <person name="Benahmed F.H."/>
            <person name="Lutgring J.D."/>
            <person name="Yoo B."/>
            <person name="Machado M."/>
            <person name="Brown A."/>
            <person name="McAllister G."/>
            <person name="Perry A."/>
            <person name="Halpin A.L."/>
            <person name="Vavikolanu K."/>
            <person name="Ott S."/>
            <person name="Zhao X."/>
            <person name="Tallon L.J."/>
            <person name="Sadzewicz L."/>
            <person name="Aluvathingal J."/>
            <person name="Nadendla S."/>
            <person name="Voskania-kordi A."/>
            <person name="Simonyan V."/>
            <person name="Patel J."/>
            <person name="Shawar R.M."/>
        </authorList>
    </citation>
    <scope>NUCLEOTIDE SEQUENCE [LARGE SCALE GENOMIC DNA]</scope>
    <source>
        <strain evidence="1 2">AR_0356</strain>
    </source>
</reference>
<gene>
    <name evidence="1" type="ORF">CSB93_5901</name>
</gene>
<evidence type="ECO:0000313" key="2">
    <source>
        <dbReference type="Proteomes" id="UP000238390"/>
    </source>
</evidence>
<dbReference type="GeneID" id="77222592"/>
<dbReference type="RefSeq" id="WP_034081412.1">
    <property type="nucleotide sequence ID" value="NZ_CP020560.1"/>
</dbReference>
<keyword evidence="2" id="KW-1185">Reference proteome</keyword>
<organism evidence="1 2">
    <name type="scientific">Pseudomonas paraeruginosa</name>
    <dbReference type="NCBI Taxonomy" id="2994495"/>
    <lineage>
        <taxon>Bacteria</taxon>
        <taxon>Pseudomonadati</taxon>
        <taxon>Pseudomonadota</taxon>
        <taxon>Gammaproteobacteria</taxon>
        <taxon>Pseudomonadales</taxon>
        <taxon>Pseudomonadaceae</taxon>
        <taxon>Pseudomonas</taxon>
    </lineage>
</organism>
<dbReference type="AlphaFoldDB" id="A0A2R3IRE0"/>
<evidence type="ECO:0000313" key="1">
    <source>
        <dbReference type="EMBL" id="AVK04489.1"/>
    </source>
</evidence>
<dbReference type="EMBL" id="CP027169">
    <property type="protein sequence ID" value="AVK04489.1"/>
    <property type="molecule type" value="Genomic_DNA"/>
</dbReference>
<protein>
    <submittedName>
        <fullName evidence="1">Peptidase MA superfamily protein</fullName>
    </submittedName>
</protein>